<proteinExistence type="predicted"/>
<gene>
    <name evidence="1" type="ORF">L6164_013006</name>
</gene>
<dbReference type="Proteomes" id="UP000828941">
    <property type="component" value="Chromosome 5"/>
</dbReference>
<sequence>MEETKTKVGMEEITQAAEATYERLSEEVKKEIKVMFGKMDTDKDGKISVEEFKTYFERKGDRAKGESNLFNLIDRNRDGSLEFDEVLTLFYISLSGRPVCDVCGKFIEALFFTCTFCHYSKPEEVGYNVCIACYKTGGLKHEHTEFLDNYRLFAEMKKNNRAGLAGVQTNSSFSSRGTDQQRNGTKVGTDQQRNGTKDGFLGEFIAYLQMVPVVSSVVGFFTNDASDNGGANEAPE</sequence>
<evidence type="ECO:0000313" key="2">
    <source>
        <dbReference type="Proteomes" id="UP000828941"/>
    </source>
</evidence>
<keyword evidence="2" id="KW-1185">Reference proteome</keyword>
<accession>A0ACB9PC56</accession>
<evidence type="ECO:0000313" key="1">
    <source>
        <dbReference type="EMBL" id="KAI4345921.1"/>
    </source>
</evidence>
<reference evidence="1 2" key="1">
    <citation type="journal article" date="2022" name="DNA Res.">
        <title>Chromosomal-level genome assembly of the orchid tree Bauhinia variegata (Leguminosae; Cercidoideae) supports the allotetraploid origin hypothesis of Bauhinia.</title>
        <authorList>
            <person name="Zhong Y."/>
            <person name="Chen Y."/>
            <person name="Zheng D."/>
            <person name="Pang J."/>
            <person name="Liu Y."/>
            <person name="Luo S."/>
            <person name="Meng S."/>
            <person name="Qian L."/>
            <person name="Wei D."/>
            <person name="Dai S."/>
            <person name="Zhou R."/>
        </authorList>
    </citation>
    <scope>NUCLEOTIDE SEQUENCE [LARGE SCALE GENOMIC DNA]</scope>
    <source>
        <strain evidence="1">BV-YZ2020</strain>
    </source>
</reference>
<dbReference type="EMBL" id="CM039430">
    <property type="protein sequence ID" value="KAI4345921.1"/>
    <property type="molecule type" value="Genomic_DNA"/>
</dbReference>
<comment type="caution">
    <text evidence="1">The sequence shown here is derived from an EMBL/GenBank/DDBJ whole genome shotgun (WGS) entry which is preliminary data.</text>
</comment>
<name>A0ACB9PC56_BAUVA</name>
<protein>
    <submittedName>
        <fullName evidence="1">Uncharacterized protein</fullName>
    </submittedName>
</protein>
<organism evidence="1 2">
    <name type="scientific">Bauhinia variegata</name>
    <name type="common">Purple orchid tree</name>
    <name type="synonym">Phanera variegata</name>
    <dbReference type="NCBI Taxonomy" id="167791"/>
    <lineage>
        <taxon>Eukaryota</taxon>
        <taxon>Viridiplantae</taxon>
        <taxon>Streptophyta</taxon>
        <taxon>Embryophyta</taxon>
        <taxon>Tracheophyta</taxon>
        <taxon>Spermatophyta</taxon>
        <taxon>Magnoliopsida</taxon>
        <taxon>eudicotyledons</taxon>
        <taxon>Gunneridae</taxon>
        <taxon>Pentapetalae</taxon>
        <taxon>rosids</taxon>
        <taxon>fabids</taxon>
        <taxon>Fabales</taxon>
        <taxon>Fabaceae</taxon>
        <taxon>Cercidoideae</taxon>
        <taxon>Cercideae</taxon>
        <taxon>Bauhiniinae</taxon>
        <taxon>Bauhinia</taxon>
    </lineage>
</organism>